<proteinExistence type="predicted"/>
<dbReference type="KEGG" id="soe:110791114"/>
<evidence type="ECO:0000256" key="1">
    <source>
        <dbReference type="ARBA" id="ARBA00004123"/>
    </source>
</evidence>
<dbReference type="GO" id="GO:0008168">
    <property type="term" value="F:methyltransferase activity"/>
    <property type="evidence" value="ECO:0007669"/>
    <property type="project" value="UniProtKB-KW"/>
</dbReference>
<reference evidence="10" key="1">
    <citation type="journal article" date="2021" name="Nat. Commun.">
        <title>Genomic analyses provide insights into spinach domestication and the genetic basis of agronomic traits.</title>
        <authorList>
            <person name="Cai X."/>
            <person name="Sun X."/>
            <person name="Xu C."/>
            <person name="Sun H."/>
            <person name="Wang X."/>
            <person name="Ge C."/>
            <person name="Zhang Z."/>
            <person name="Wang Q."/>
            <person name="Fei Z."/>
            <person name="Jiao C."/>
            <person name="Wang Q."/>
        </authorList>
    </citation>
    <scope>NUCLEOTIDE SEQUENCE [LARGE SCALE GENOMIC DNA]</scope>
    <source>
        <strain evidence="10">cv. Varoflay</strain>
    </source>
</reference>
<dbReference type="GO" id="GO:0003677">
    <property type="term" value="F:DNA binding"/>
    <property type="evidence" value="ECO:0007669"/>
    <property type="project" value="UniProtKB-KW"/>
</dbReference>
<keyword evidence="4" id="KW-0949">S-adenosyl-L-methionine</keyword>
<dbReference type="InterPro" id="IPR030380">
    <property type="entry name" value="SAM_MeTfrase_DRM"/>
</dbReference>
<evidence type="ECO:0000256" key="5">
    <source>
        <dbReference type="ARBA" id="ARBA00022737"/>
    </source>
</evidence>
<dbReference type="GeneID" id="110791114"/>
<dbReference type="Gene3D" id="3.40.50.150">
    <property type="entry name" value="Vaccinia Virus protein VP39"/>
    <property type="match status" value="1"/>
</dbReference>
<protein>
    <submittedName>
        <fullName evidence="11">Probable inactive DNA (Cytosine-5)-methyltransferase DRM3 isoform X1</fullName>
    </submittedName>
</protein>
<feature type="domain" description="SAM-dependent MTase DRM-type" evidence="9">
    <location>
        <begin position="428"/>
        <end position="762"/>
    </location>
</feature>
<keyword evidence="5" id="KW-0677">Repeat</keyword>
<comment type="subcellular location">
    <subcellularLocation>
        <location evidence="1">Nucleus</location>
    </subcellularLocation>
</comment>
<dbReference type="AlphaFoldDB" id="A0A9R0JYA6"/>
<name>A0A9R0JYA6_SPIOL</name>
<evidence type="ECO:0000313" key="11">
    <source>
        <dbReference type="RefSeq" id="XP_021851560.1"/>
    </source>
</evidence>
<evidence type="ECO:0000256" key="8">
    <source>
        <dbReference type="SAM" id="MobiDB-lite"/>
    </source>
</evidence>
<dbReference type="RefSeq" id="XP_021851560.1">
    <property type="nucleotide sequence ID" value="XM_021995868.2"/>
</dbReference>
<sequence length="762" mass="84559">MMPKVLNISDTESLSDGEGEIQSMQNIGGLGFGMSSEVEVAESRHLGENVASSSGTNLRSSFIGMGFTPSLIDKVIKDKGEEDAGLLLDTLFAYSAHQKSNSESSDSLGPLADESRYKRSPPGSDDQCQLEKALQGTKSMSSESLDSLLDDDKDVEDITPSAHFNLKQEPDVLEDLDDDKRASLLMMNFPVAEVDFAISKLGSSAPINELVDFIMAAQIAESENCDGLPNGDNVDKNENCSTDALFGTMDKTLQLLEMGFNEQDVSLAIEKLGSEVPIIELANCICASQMGESYLLNTKNSSIPSKAKRISHDSSWYRIKGMPNNCDLFGVKTEKCDEDFLSQRSSVGFGNIYGDIKPKEEYFDEPSSSMGDIKLDDIKGKRPKEEYDDDLSTCVDYSRKKSKNLTIGSNPSPLRKIPGDNFGIPKPSRRSIDKGLHGPPYFLYGNFVNLSADGWQKVSQYLFALEPEFVNTQLFSALNRTEGYIHNLPIEGRFHIDLKSPMTIGEAVPHMKKWWPSWDTRKQLSSINCDSVGSTQICSSLGKMLVSSQGLLSSEKQRKVLYYCRTMNLIWAGPQRLAPMEPEHVERILGYPINHTRNPDMNLTERLESLKHCFQTDTLGYYLSVMKPLFPGGITLLSLYSGIGGAEVTLHRLGIYLKAVVSVESSETRRKILRRWWQNTDQAGELIQIEGIQKLTINKLEFLTKKFGGFDLVVCQNPCTYSEKGSKTVPGAGSSEVAALDFTLYYEFVRVLQRVRSMSGRT</sequence>
<dbReference type="Proteomes" id="UP000813463">
    <property type="component" value="Chromosome 3"/>
</dbReference>
<keyword evidence="3" id="KW-0808">Transferase</keyword>
<accession>A0A9R0JYA6</accession>
<dbReference type="PANTHER" id="PTHR23068">
    <property type="entry name" value="DNA CYTOSINE-5- -METHYLTRANSFERASE 3-RELATED"/>
    <property type="match status" value="1"/>
</dbReference>
<dbReference type="OrthoDB" id="641149at2759"/>
<dbReference type="InterPro" id="IPR029063">
    <property type="entry name" value="SAM-dependent_MTases_sf"/>
</dbReference>
<evidence type="ECO:0000259" key="9">
    <source>
        <dbReference type="PROSITE" id="PS51680"/>
    </source>
</evidence>
<reference evidence="11" key="2">
    <citation type="submission" date="2025-08" db="UniProtKB">
        <authorList>
            <consortium name="RefSeq"/>
        </authorList>
    </citation>
    <scope>IDENTIFICATION</scope>
    <source>
        <tissue evidence="11">Leaf</tissue>
    </source>
</reference>
<keyword evidence="2" id="KW-0489">Methyltransferase</keyword>
<gene>
    <name evidence="11" type="primary">LOC110791114</name>
</gene>
<evidence type="ECO:0000256" key="3">
    <source>
        <dbReference type="ARBA" id="ARBA00022679"/>
    </source>
</evidence>
<feature type="region of interest" description="Disordered" evidence="8">
    <location>
        <begin position="99"/>
        <end position="128"/>
    </location>
</feature>
<dbReference type="GO" id="GO:0005634">
    <property type="term" value="C:nucleus"/>
    <property type="evidence" value="ECO:0000318"/>
    <property type="project" value="GO_Central"/>
</dbReference>
<evidence type="ECO:0000256" key="6">
    <source>
        <dbReference type="ARBA" id="ARBA00023125"/>
    </source>
</evidence>
<dbReference type="PANTHER" id="PTHR23068:SF11">
    <property type="entry name" value="INACTIVE DNA (CYTOSINE-5)-METHYLTRANSFERASE DRM3-RELATED"/>
    <property type="match status" value="1"/>
</dbReference>
<dbReference type="InterPro" id="IPR050390">
    <property type="entry name" value="C5-Methyltransferase"/>
</dbReference>
<evidence type="ECO:0000256" key="7">
    <source>
        <dbReference type="ARBA" id="ARBA00023242"/>
    </source>
</evidence>
<dbReference type="PROSITE" id="PS51680">
    <property type="entry name" value="SAM_MT_DRM"/>
    <property type="match status" value="1"/>
</dbReference>
<evidence type="ECO:0000256" key="2">
    <source>
        <dbReference type="ARBA" id="ARBA00022603"/>
    </source>
</evidence>
<dbReference type="GO" id="GO:0032259">
    <property type="term" value="P:methylation"/>
    <property type="evidence" value="ECO:0007669"/>
    <property type="project" value="UniProtKB-KW"/>
</dbReference>
<evidence type="ECO:0000256" key="4">
    <source>
        <dbReference type="ARBA" id="ARBA00022691"/>
    </source>
</evidence>
<organism evidence="10 11">
    <name type="scientific">Spinacia oleracea</name>
    <name type="common">Spinach</name>
    <dbReference type="NCBI Taxonomy" id="3562"/>
    <lineage>
        <taxon>Eukaryota</taxon>
        <taxon>Viridiplantae</taxon>
        <taxon>Streptophyta</taxon>
        <taxon>Embryophyta</taxon>
        <taxon>Tracheophyta</taxon>
        <taxon>Spermatophyta</taxon>
        <taxon>Magnoliopsida</taxon>
        <taxon>eudicotyledons</taxon>
        <taxon>Gunneridae</taxon>
        <taxon>Pentapetalae</taxon>
        <taxon>Caryophyllales</taxon>
        <taxon>Chenopodiaceae</taxon>
        <taxon>Chenopodioideae</taxon>
        <taxon>Anserineae</taxon>
        <taxon>Spinacia</taxon>
    </lineage>
</organism>
<keyword evidence="10" id="KW-1185">Reference proteome</keyword>
<evidence type="ECO:0000313" key="10">
    <source>
        <dbReference type="Proteomes" id="UP000813463"/>
    </source>
</evidence>
<dbReference type="SUPFAM" id="SSF53335">
    <property type="entry name" value="S-adenosyl-L-methionine-dependent methyltransferases"/>
    <property type="match status" value="2"/>
</dbReference>
<keyword evidence="6" id="KW-0238">DNA-binding</keyword>
<keyword evidence="7" id="KW-0539">Nucleus</keyword>